<proteinExistence type="predicted"/>
<protein>
    <submittedName>
        <fullName evidence="5">PleD family two-component system response regulator</fullName>
    </submittedName>
</protein>
<sequence>MKQIIVVEDDKDIRELVEYLLVNEQFDVKSCANVKEFRQRIQGNKPNLILLDIMLPDGNGVDLCRELYRDEKTKDIPVVLMSAHGRRNLVETEHCVRDFIEKPFDIDHFINTINHYSV</sequence>
<comment type="caution">
    <text evidence="5">The sequence shown here is derived from an EMBL/GenBank/DDBJ whole genome shotgun (WGS) entry which is preliminary data.</text>
</comment>
<dbReference type="Pfam" id="PF00072">
    <property type="entry name" value="Response_reg"/>
    <property type="match status" value="1"/>
</dbReference>
<reference evidence="5 6" key="1">
    <citation type="submission" date="2024-09" db="EMBL/GenBank/DDBJ databases">
        <authorList>
            <person name="Sun Q."/>
            <person name="Mori K."/>
        </authorList>
    </citation>
    <scope>NUCLEOTIDE SEQUENCE [LARGE SCALE GENOMIC DNA]</scope>
    <source>
        <strain evidence="5 6">CCM 7765</strain>
    </source>
</reference>
<dbReference type="SUPFAM" id="SSF52172">
    <property type="entry name" value="CheY-like"/>
    <property type="match status" value="1"/>
</dbReference>
<feature type="modified residue" description="4-aspartylphosphate" evidence="3">
    <location>
        <position position="52"/>
    </location>
</feature>
<accession>A0ABV6HHB3</accession>
<dbReference type="SMART" id="SM00448">
    <property type="entry name" value="REC"/>
    <property type="match status" value="1"/>
</dbReference>
<evidence type="ECO:0000256" key="3">
    <source>
        <dbReference type="PROSITE-ProRule" id="PRU00169"/>
    </source>
</evidence>
<dbReference type="PANTHER" id="PTHR44591">
    <property type="entry name" value="STRESS RESPONSE REGULATOR PROTEIN 1"/>
    <property type="match status" value="1"/>
</dbReference>
<evidence type="ECO:0000256" key="2">
    <source>
        <dbReference type="ARBA" id="ARBA00023012"/>
    </source>
</evidence>
<feature type="domain" description="Response regulatory" evidence="4">
    <location>
        <begin position="3"/>
        <end position="117"/>
    </location>
</feature>
<keyword evidence="1 3" id="KW-0597">Phosphoprotein</keyword>
<gene>
    <name evidence="5" type="ORF">ACFFI0_08230</name>
</gene>
<dbReference type="RefSeq" id="WP_041388145.1">
    <property type="nucleotide sequence ID" value="NZ_JBHLWO010000001.1"/>
</dbReference>
<dbReference type="Gene3D" id="3.40.50.2300">
    <property type="match status" value="1"/>
</dbReference>
<evidence type="ECO:0000313" key="5">
    <source>
        <dbReference type="EMBL" id="MFC0318294.1"/>
    </source>
</evidence>
<dbReference type="EMBL" id="JBHLWO010000001">
    <property type="protein sequence ID" value="MFC0318294.1"/>
    <property type="molecule type" value="Genomic_DNA"/>
</dbReference>
<dbReference type="PANTHER" id="PTHR44591:SF14">
    <property type="entry name" value="PROTEIN PILG"/>
    <property type="match status" value="1"/>
</dbReference>
<keyword evidence="6" id="KW-1185">Reference proteome</keyword>
<evidence type="ECO:0000313" key="6">
    <source>
        <dbReference type="Proteomes" id="UP001589774"/>
    </source>
</evidence>
<name>A0ABV6HHB3_9SPHI</name>
<evidence type="ECO:0000256" key="1">
    <source>
        <dbReference type="ARBA" id="ARBA00022553"/>
    </source>
</evidence>
<dbReference type="InterPro" id="IPR001789">
    <property type="entry name" value="Sig_transdc_resp-reg_receiver"/>
</dbReference>
<evidence type="ECO:0000259" key="4">
    <source>
        <dbReference type="PROSITE" id="PS50110"/>
    </source>
</evidence>
<dbReference type="InterPro" id="IPR050595">
    <property type="entry name" value="Bact_response_regulator"/>
</dbReference>
<dbReference type="Proteomes" id="UP001589774">
    <property type="component" value="Unassembled WGS sequence"/>
</dbReference>
<dbReference type="InterPro" id="IPR011006">
    <property type="entry name" value="CheY-like_superfamily"/>
</dbReference>
<dbReference type="PROSITE" id="PS50110">
    <property type="entry name" value="RESPONSE_REGULATORY"/>
    <property type="match status" value="1"/>
</dbReference>
<keyword evidence="2" id="KW-0902">Two-component regulatory system</keyword>
<organism evidence="5 6">
    <name type="scientific">Olivibacter oleidegradans</name>
    <dbReference type="NCBI Taxonomy" id="760123"/>
    <lineage>
        <taxon>Bacteria</taxon>
        <taxon>Pseudomonadati</taxon>
        <taxon>Bacteroidota</taxon>
        <taxon>Sphingobacteriia</taxon>
        <taxon>Sphingobacteriales</taxon>
        <taxon>Sphingobacteriaceae</taxon>
        <taxon>Olivibacter</taxon>
    </lineage>
</organism>